<evidence type="ECO:0000313" key="8">
    <source>
        <dbReference type="EMBL" id="GAA2121530.1"/>
    </source>
</evidence>
<dbReference type="PANTHER" id="PTHR42921">
    <property type="entry name" value="ACETOACETYL-COA SYNTHETASE"/>
    <property type="match status" value="1"/>
</dbReference>
<keyword evidence="9" id="KW-1185">Reference proteome</keyword>
<evidence type="ECO:0000259" key="7">
    <source>
        <dbReference type="Pfam" id="PF16177"/>
    </source>
</evidence>
<feature type="domain" description="AMP-dependent synthetase/ligase" evidence="5">
    <location>
        <begin position="102"/>
        <end position="480"/>
    </location>
</feature>
<reference evidence="9" key="1">
    <citation type="journal article" date="2019" name="Int. J. Syst. Evol. Microbiol.">
        <title>The Global Catalogue of Microorganisms (GCM) 10K type strain sequencing project: providing services to taxonomists for standard genome sequencing and annotation.</title>
        <authorList>
            <consortium name="The Broad Institute Genomics Platform"/>
            <consortium name="The Broad Institute Genome Sequencing Center for Infectious Disease"/>
            <person name="Wu L."/>
            <person name="Ma J."/>
        </authorList>
    </citation>
    <scope>NUCLEOTIDE SEQUENCE [LARGE SCALE GENOMIC DNA]</scope>
    <source>
        <strain evidence="9">JCM 15914</strain>
    </source>
</reference>
<proteinExistence type="inferred from homology"/>
<dbReference type="PROSITE" id="PS00455">
    <property type="entry name" value="AMP_BINDING"/>
    <property type="match status" value="1"/>
</dbReference>
<feature type="domain" description="AMP-binding enzyme C-terminal" evidence="6">
    <location>
        <begin position="550"/>
        <end position="621"/>
    </location>
</feature>
<evidence type="ECO:0000256" key="1">
    <source>
        <dbReference type="ARBA" id="ARBA00006432"/>
    </source>
</evidence>
<evidence type="ECO:0000259" key="5">
    <source>
        <dbReference type="Pfam" id="PF00501"/>
    </source>
</evidence>
<comment type="caution">
    <text evidence="8">The sequence shown here is derived from an EMBL/GenBank/DDBJ whole genome shotgun (WGS) entry which is preliminary data.</text>
</comment>
<protein>
    <submittedName>
        <fullName evidence="8">Acetoacetate--CoA ligase</fullName>
    </submittedName>
</protein>
<dbReference type="Pfam" id="PF16177">
    <property type="entry name" value="ACAS_N"/>
    <property type="match status" value="1"/>
</dbReference>
<gene>
    <name evidence="8" type="ORF">GCM10009824_24080</name>
</gene>
<evidence type="ECO:0000313" key="9">
    <source>
        <dbReference type="Proteomes" id="UP001500166"/>
    </source>
</evidence>
<comment type="similarity">
    <text evidence="1">Belongs to the ATP-dependent AMP-binding enzyme family.</text>
</comment>
<dbReference type="Gene3D" id="3.30.300.30">
    <property type="match status" value="1"/>
</dbReference>
<name>A0ABP5JR55_9MICC</name>
<dbReference type="InterPro" id="IPR032387">
    <property type="entry name" value="ACAS_N"/>
</dbReference>
<dbReference type="EMBL" id="BAAAQA010000026">
    <property type="protein sequence ID" value="GAA2121530.1"/>
    <property type="molecule type" value="Genomic_DNA"/>
</dbReference>
<keyword evidence="3" id="KW-0547">Nucleotide-binding</keyword>
<keyword evidence="2 8" id="KW-0436">Ligase</keyword>
<dbReference type="SUPFAM" id="SSF56801">
    <property type="entry name" value="Acetyl-CoA synthetase-like"/>
    <property type="match status" value="1"/>
</dbReference>
<dbReference type="NCBIfam" id="NF002937">
    <property type="entry name" value="PRK03584.1"/>
    <property type="match status" value="1"/>
</dbReference>
<dbReference type="InterPro" id="IPR000873">
    <property type="entry name" value="AMP-dep_synth/lig_dom"/>
</dbReference>
<evidence type="ECO:0000256" key="2">
    <source>
        <dbReference type="ARBA" id="ARBA00022598"/>
    </source>
</evidence>
<accession>A0ABP5JR55</accession>
<dbReference type="Gene3D" id="3.40.50.12780">
    <property type="entry name" value="N-terminal domain of ligase-like"/>
    <property type="match status" value="1"/>
</dbReference>
<feature type="domain" description="Acetyl-coenzyme A synthetase N-terminal" evidence="7">
    <location>
        <begin position="45"/>
        <end position="99"/>
    </location>
</feature>
<dbReference type="GO" id="GO:0016874">
    <property type="term" value="F:ligase activity"/>
    <property type="evidence" value="ECO:0007669"/>
    <property type="project" value="UniProtKB-KW"/>
</dbReference>
<keyword evidence="4" id="KW-0067">ATP-binding</keyword>
<dbReference type="InterPro" id="IPR025110">
    <property type="entry name" value="AMP-bd_C"/>
</dbReference>
<dbReference type="Pfam" id="PF00501">
    <property type="entry name" value="AMP-binding"/>
    <property type="match status" value="1"/>
</dbReference>
<evidence type="ECO:0000259" key="6">
    <source>
        <dbReference type="Pfam" id="PF13193"/>
    </source>
</evidence>
<evidence type="ECO:0000256" key="4">
    <source>
        <dbReference type="ARBA" id="ARBA00022840"/>
    </source>
</evidence>
<dbReference type="Pfam" id="PF13193">
    <property type="entry name" value="AMP-binding_C"/>
    <property type="match status" value="1"/>
</dbReference>
<dbReference type="NCBIfam" id="TIGR01217">
    <property type="entry name" value="ac_ac_CoA_syn"/>
    <property type="match status" value="1"/>
</dbReference>
<dbReference type="Proteomes" id="UP001500166">
    <property type="component" value="Unassembled WGS sequence"/>
</dbReference>
<dbReference type="InterPro" id="IPR042099">
    <property type="entry name" value="ANL_N_sf"/>
</dbReference>
<dbReference type="InterPro" id="IPR020845">
    <property type="entry name" value="AMP-binding_CS"/>
</dbReference>
<dbReference type="InterPro" id="IPR045851">
    <property type="entry name" value="AMP-bd_C_sf"/>
</dbReference>
<sequence length="669" mass="73051">MNPINSQSQRTPLWTPSQDDVQTSRMFDFARWVSNRNGRQIADFRSLHSWSVEYPEEFWRGVWDYFDIVASESADVVLDGASMPGARWFPGAKLNYAENTLRAARSRPEAVAIRGEHESGEPTRLTWGQLESQVASVARRLREIGVVPGDRVAGVLPNIPETTVALLAAASVGAIWSVVNTDFGPGGVADRFAQIEPKVLFTVDGYEFGGKLRDMTDSYQALRGVLPTVEHLIVVDQQPVGRVGQLPVDALRYSEIINSPAEPAYEQVSFEHPLWILYSSGTTGKPKGIVHSHGGVVVEFLKALGLHAGLGPTDVAYFAVATTWMVWNMLVGILLTGATIITYDGAPTFGGPQKSLDLVAKNKATFFGTGAGVLTMIERSGVVPNVHQDFSALKSILVTGSPLPDSTWDWVYESVSDNVRLGSDSGGTDITSAFIGSNPYQPVYRGEIQGPYLGVDAQSWNARGERVWDEVGELVIAQPLPSMPVYFWNDADGSRYRSAYFDMFPGVWRHGDWVTQLSDGPFIVHGRSDSTINRGGIRMGSADITHVVDQVAGVSASMVIGAELAGGDYYMPLFVVPDPATNLTDELRARIVTAIRDEISPRYVPDEIIEAPAVPKTRTGKLLEIPVKKLFQGADPSSLNRATAEDAEVLDWYARTANEYTARKTRPSA</sequence>
<dbReference type="PANTHER" id="PTHR42921:SF1">
    <property type="entry name" value="ACETOACETYL-COA SYNTHETASE"/>
    <property type="match status" value="1"/>
</dbReference>
<organism evidence="8 9">
    <name type="scientific">Kocuria atrinae</name>
    <dbReference type="NCBI Taxonomy" id="592377"/>
    <lineage>
        <taxon>Bacteria</taxon>
        <taxon>Bacillati</taxon>
        <taxon>Actinomycetota</taxon>
        <taxon>Actinomycetes</taxon>
        <taxon>Micrococcales</taxon>
        <taxon>Micrococcaceae</taxon>
        <taxon>Kocuria</taxon>
    </lineage>
</organism>
<dbReference type="RefSeq" id="WP_344225272.1">
    <property type="nucleotide sequence ID" value="NZ_BAAAQA010000026.1"/>
</dbReference>
<evidence type="ECO:0000256" key="3">
    <source>
        <dbReference type="ARBA" id="ARBA00022741"/>
    </source>
</evidence>
<dbReference type="InterPro" id="IPR005914">
    <property type="entry name" value="Acac_CoA_synth"/>
</dbReference>